<keyword evidence="2" id="KW-0413">Isomerase</keyword>
<dbReference type="GO" id="GO:0003857">
    <property type="term" value="F:(3S)-3-hydroxyacyl-CoA dehydrogenase (NAD+) activity"/>
    <property type="evidence" value="ECO:0007669"/>
    <property type="project" value="TreeGrafter"/>
</dbReference>
<evidence type="ECO:0008006" key="9">
    <source>
        <dbReference type="Google" id="ProtNLM"/>
    </source>
</evidence>
<evidence type="ECO:0000256" key="1">
    <source>
        <dbReference type="ARBA" id="ARBA00023002"/>
    </source>
</evidence>
<feature type="domain" description="3-hydroxyacyl-CoA dehydrogenase NAD binding" evidence="6">
    <location>
        <begin position="40"/>
        <end position="215"/>
    </location>
</feature>
<gene>
    <name evidence="7" type="ORF">FDV58_03240</name>
</gene>
<dbReference type="Gene3D" id="3.40.50.720">
    <property type="entry name" value="NAD(P)-binding Rossmann-like Domain"/>
    <property type="match status" value="1"/>
</dbReference>
<accession>A0A4U6S7X6</accession>
<keyword evidence="4" id="KW-0511">Multifunctional enzyme</keyword>
<dbReference type="EMBL" id="SZZP01000002">
    <property type="protein sequence ID" value="TKV83268.1"/>
    <property type="molecule type" value="Genomic_DNA"/>
</dbReference>
<dbReference type="GO" id="GO:0070403">
    <property type="term" value="F:NAD+ binding"/>
    <property type="evidence" value="ECO:0007669"/>
    <property type="project" value="InterPro"/>
</dbReference>
<dbReference type="GO" id="GO:0016829">
    <property type="term" value="F:lyase activity"/>
    <property type="evidence" value="ECO:0007669"/>
    <property type="project" value="UniProtKB-KW"/>
</dbReference>
<dbReference type="InterPro" id="IPR008927">
    <property type="entry name" value="6-PGluconate_DH-like_C_sf"/>
</dbReference>
<evidence type="ECO:0000313" key="7">
    <source>
        <dbReference type="EMBL" id="TKV83268.1"/>
    </source>
</evidence>
<dbReference type="GO" id="GO:0006635">
    <property type="term" value="P:fatty acid beta-oxidation"/>
    <property type="evidence" value="ECO:0007669"/>
    <property type="project" value="TreeGrafter"/>
</dbReference>
<dbReference type="PANTHER" id="PTHR23309:SF49">
    <property type="entry name" value="PEROXISOMAL BIFUNCTIONAL ENZYME"/>
    <property type="match status" value="1"/>
</dbReference>
<sequence>MSKREADLSEVQQHILTAERDAARIDGVSADTPRIPIKRVGILGAGTMGGGIAMNFLSIGTPVTIVERDRAALERGIATIRRNYERAVSRGRLAAEDVERALALLTPSLVIDELADSDLIIEAVFENVAVKKDVFRKLDAIARPGAILASNTSRLDIDAIAAETRRPEAVIGLHFFSPANVMRLLEIVRGAKTGPSQLATAMDLAGRIGKIAVVSGVCPGFIGNRMLGRRQAQAQRLILEGARPWDVDRVLTEFGFPMGPFQMSDLAGLDLGWRRETSKGDSIRDLLCERDRRGQTSKGYYDYDAERVATPSPEVEALIAEFASSRGYRSRQVADDEILERLLYPMIDEGMKILDDSIAQRASDIDVVWLNGYGWPARTGGPMFWAERVGIGRIAARLQFHADKLGSDAALSPRLARSAASAGHAD</sequence>
<comment type="caution">
    <text evidence="7">The sequence shown here is derived from an EMBL/GenBank/DDBJ whole genome shotgun (WGS) entry which is preliminary data.</text>
</comment>
<dbReference type="Pfam" id="PF00725">
    <property type="entry name" value="3HCDH"/>
    <property type="match status" value="1"/>
</dbReference>
<protein>
    <recommendedName>
        <fullName evidence="9">3-hydroxyacyl-CoA dehydrogenase</fullName>
    </recommendedName>
</protein>
<evidence type="ECO:0000313" key="8">
    <source>
        <dbReference type="Proteomes" id="UP000305095"/>
    </source>
</evidence>
<dbReference type="RefSeq" id="WP_137476739.1">
    <property type="nucleotide sequence ID" value="NZ_SZZP01000002.1"/>
</dbReference>
<dbReference type="Pfam" id="PF02737">
    <property type="entry name" value="3HCDH_N"/>
    <property type="match status" value="1"/>
</dbReference>
<feature type="domain" description="3-hydroxyacyl-CoA dehydrogenase C-terminal" evidence="5">
    <location>
        <begin position="220"/>
        <end position="274"/>
    </location>
</feature>
<evidence type="ECO:0000259" key="6">
    <source>
        <dbReference type="Pfam" id="PF02737"/>
    </source>
</evidence>
<proteinExistence type="predicted"/>
<dbReference type="PANTHER" id="PTHR23309">
    <property type="entry name" value="3-HYDROXYACYL-COA DEHYROGENASE"/>
    <property type="match status" value="1"/>
</dbReference>
<keyword evidence="1" id="KW-0560">Oxidoreductase</keyword>
<dbReference type="InterPro" id="IPR036291">
    <property type="entry name" value="NAD(P)-bd_dom_sf"/>
</dbReference>
<organism evidence="7 8">
    <name type="scientific">Bradyrhizobium elkanii</name>
    <dbReference type="NCBI Taxonomy" id="29448"/>
    <lineage>
        <taxon>Bacteria</taxon>
        <taxon>Pseudomonadati</taxon>
        <taxon>Pseudomonadota</taxon>
        <taxon>Alphaproteobacteria</taxon>
        <taxon>Hyphomicrobiales</taxon>
        <taxon>Nitrobacteraceae</taxon>
        <taxon>Bradyrhizobium</taxon>
    </lineage>
</organism>
<dbReference type="GO" id="GO:0016853">
    <property type="term" value="F:isomerase activity"/>
    <property type="evidence" value="ECO:0007669"/>
    <property type="project" value="UniProtKB-KW"/>
</dbReference>
<keyword evidence="3" id="KW-0456">Lyase</keyword>
<evidence type="ECO:0000259" key="5">
    <source>
        <dbReference type="Pfam" id="PF00725"/>
    </source>
</evidence>
<dbReference type="FunFam" id="1.10.1040.50:FF:000006">
    <property type="entry name" value="Peroxisomal bifunctional enzyme"/>
    <property type="match status" value="1"/>
</dbReference>
<name>A0A4U6S7X6_BRAEL</name>
<dbReference type="Proteomes" id="UP000305095">
    <property type="component" value="Unassembled WGS sequence"/>
</dbReference>
<dbReference type="Gene3D" id="1.10.1040.50">
    <property type="match status" value="1"/>
</dbReference>
<evidence type="ECO:0000256" key="3">
    <source>
        <dbReference type="ARBA" id="ARBA00023239"/>
    </source>
</evidence>
<dbReference type="AlphaFoldDB" id="A0A4U6S7X6"/>
<evidence type="ECO:0000256" key="4">
    <source>
        <dbReference type="ARBA" id="ARBA00023268"/>
    </source>
</evidence>
<dbReference type="SUPFAM" id="SSF48179">
    <property type="entry name" value="6-phosphogluconate dehydrogenase C-terminal domain-like"/>
    <property type="match status" value="2"/>
</dbReference>
<dbReference type="InterPro" id="IPR006108">
    <property type="entry name" value="3HC_DH_C"/>
</dbReference>
<evidence type="ECO:0000256" key="2">
    <source>
        <dbReference type="ARBA" id="ARBA00023235"/>
    </source>
</evidence>
<dbReference type="FunFam" id="3.40.50.720:FF:000009">
    <property type="entry name" value="Fatty oxidation complex, alpha subunit"/>
    <property type="match status" value="1"/>
</dbReference>
<reference evidence="7 8" key="1">
    <citation type="submission" date="2019-05" db="EMBL/GenBank/DDBJ databases">
        <title>Draft Genome of Bradyrhizobium elkanii strain SEMIA 938, Used in Commercial Inoculants for Lupinus spp. in Brazil.</title>
        <authorList>
            <person name="Hungria M."/>
            <person name="Delamuta J.R.M."/>
            <person name="Ribeiro R.A."/>
            <person name="Nogueira M.A."/>
        </authorList>
    </citation>
    <scope>NUCLEOTIDE SEQUENCE [LARGE SCALE GENOMIC DNA]</scope>
    <source>
        <strain evidence="7 8">Semia 938</strain>
    </source>
</reference>
<dbReference type="SUPFAM" id="SSF51735">
    <property type="entry name" value="NAD(P)-binding Rossmann-fold domains"/>
    <property type="match status" value="1"/>
</dbReference>
<dbReference type="InterPro" id="IPR006176">
    <property type="entry name" value="3-OHacyl-CoA_DH_NAD-bd"/>
</dbReference>